<keyword evidence="1" id="KW-0695">RNA-directed DNA polymerase</keyword>
<keyword evidence="1" id="KW-0808">Transferase</keyword>
<sequence length="83" mass="9573">MSNSLSQDQVEDLKRNVTYDEIKRAVWDCGTNKSPGLDGFTFDFFRRYRYVIHDDVVKAVEEFFISGTFLPGCNALFISLIPK</sequence>
<evidence type="ECO:0000313" key="1">
    <source>
        <dbReference type="EMBL" id="GFD49226.1"/>
    </source>
</evidence>
<comment type="caution">
    <text evidence="1">The sequence shown here is derived from an EMBL/GenBank/DDBJ whole genome shotgun (WGS) entry which is preliminary data.</text>
</comment>
<feature type="non-terminal residue" evidence="1">
    <location>
        <position position="83"/>
    </location>
</feature>
<gene>
    <name evidence="1" type="ORF">Tci_921195</name>
</gene>
<name>A0A699WUH4_TANCI</name>
<accession>A0A699WUH4</accession>
<reference evidence="1" key="1">
    <citation type="journal article" date="2019" name="Sci. Rep.">
        <title>Draft genome of Tanacetum cinerariifolium, the natural source of mosquito coil.</title>
        <authorList>
            <person name="Yamashiro T."/>
            <person name="Shiraishi A."/>
            <person name="Satake H."/>
            <person name="Nakayama K."/>
        </authorList>
    </citation>
    <scope>NUCLEOTIDE SEQUENCE</scope>
</reference>
<dbReference type="AlphaFoldDB" id="A0A699WUH4"/>
<dbReference type="EMBL" id="BKCJ011737890">
    <property type="protein sequence ID" value="GFD49226.1"/>
    <property type="molecule type" value="Genomic_DNA"/>
</dbReference>
<organism evidence="1">
    <name type="scientific">Tanacetum cinerariifolium</name>
    <name type="common">Dalmatian daisy</name>
    <name type="synonym">Chrysanthemum cinerariifolium</name>
    <dbReference type="NCBI Taxonomy" id="118510"/>
    <lineage>
        <taxon>Eukaryota</taxon>
        <taxon>Viridiplantae</taxon>
        <taxon>Streptophyta</taxon>
        <taxon>Embryophyta</taxon>
        <taxon>Tracheophyta</taxon>
        <taxon>Spermatophyta</taxon>
        <taxon>Magnoliopsida</taxon>
        <taxon>eudicotyledons</taxon>
        <taxon>Gunneridae</taxon>
        <taxon>Pentapetalae</taxon>
        <taxon>asterids</taxon>
        <taxon>campanulids</taxon>
        <taxon>Asterales</taxon>
        <taxon>Asteraceae</taxon>
        <taxon>Asteroideae</taxon>
        <taxon>Anthemideae</taxon>
        <taxon>Anthemidinae</taxon>
        <taxon>Tanacetum</taxon>
    </lineage>
</organism>
<dbReference type="GO" id="GO:0003964">
    <property type="term" value="F:RNA-directed DNA polymerase activity"/>
    <property type="evidence" value="ECO:0007669"/>
    <property type="project" value="UniProtKB-KW"/>
</dbReference>
<keyword evidence="1" id="KW-0548">Nucleotidyltransferase</keyword>
<proteinExistence type="predicted"/>
<protein>
    <submittedName>
        <fullName evidence="1">RNA-directed DNA polymerase, eukaryota, reverse transcriptase zinc-binding domain protein</fullName>
    </submittedName>
</protein>